<dbReference type="GO" id="GO:0005814">
    <property type="term" value="C:centriole"/>
    <property type="evidence" value="ECO:0000318"/>
    <property type="project" value="GO_Central"/>
</dbReference>
<feature type="domain" description="CEP76/DRC7 peptidase-like" evidence="6">
    <location>
        <begin position="376"/>
        <end position="506"/>
    </location>
</feature>
<comment type="subcellular location">
    <subcellularLocation>
        <location evidence="1">Cytoplasm</location>
        <location evidence="1">Cytoskeleton</location>
        <location evidence="1">Microtubule organizing center</location>
        <location evidence="1">Centrosome</location>
    </subcellularLocation>
</comment>
<dbReference type="InParanoid" id="A0A7M7R920"/>
<dbReference type="Pfam" id="PF15627">
    <property type="entry name" value="CEP76-C2"/>
    <property type="match status" value="1"/>
</dbReference>
<proteinExistence type="predicted"/>
<evidence type="ECO:0008006" key="9">
    <source>
        <dbReference type="Google" id="ProtNLM"/>
    </source>
</evidence>
<dbReference type="PANTHER" id="PTHR46436:SF1">
    <property type="entry name" value="CENTROSOMAL PROTEIN OF 76 KDA"/>
    <property type="match status" value="1"/>
</dbReference>
<feature type="domain" description="Centrosomal protein of 76 kDa C-terminal" evidence="4">
    <location>
        <begin position="533"/>
        <end position="671"/>
    </location>
</feature>
<protein>
    <recommendedName>
        <fullName evidence="9">Centrosomal protein of 76 kDa</fullName>
    </recommendedName>
</protein>
<evidence type="ECO:0000256" key="1">
    <source>
        <dbReference type="ARBA" id="ARBA00004300"/>
    </source>
</evidence>
<accession>A0A7M7R920</accession>
<dbReference type="AlphaFoldDB" id="A0A7M7R920"/>
<evidence type="ECO:0000313" key="7">
    <source>
        <dbReference type="EnsemblMetazoa" id="XP_780096"/>
    </source>
</evidence>
<reference evidence="8" key="1">
    <citation type="submission" date="2015-02" db="EMBL/GenBank/DDBJ databases">
        <title>Genome sequencing for Strongylocentrotus purpuratus.</title>
        <authorList>
            <person name="Murali S."/>
            <person name="Liu Y."/>
            <person name="Vee V."/>
            <person name="English A."/>
            <person name="Wang M."/>
            <person name="Skinner E."/>
            <person name="Han Y."/>
            <person name="Muzny D.M."/>
            <person name="Worley K.C."/>
            <person name="Gibbs R.A."/>
        </authorList>
    </citation>
    <scope>NUCLEOTIDE SEQUENCE</scope>
</reference>
<keyword evidence="2" id="KW-0963">Cytoplasm</keyword>
<dbReference type="KEGG" id="spu:574654"/>
<dbReference type="InterPro" id="IPR028926">
    <property type="entry name" value="CEP76-C2"/>
</dbReference>
<dbReference type="InterPro" id="IPR056288">
    <property type="entry name" value="CEP76_C"/>
</dbReference>
<dbReference type="PANTHER" id="PTHR46436">
    <property type="entry name" value="CENTROSOMAL PROTEIN OF 76 KDA"/>
    <property type="match status" value="1"/>
</dbReference>
<dbReference type="FunCoup" id="A0A7M7R920">
    <property type="interactions" value="231"/>
</dbReference>
<dbReference type="Pfam" id="PF24654">
    <property type="entry name" value="CEP76_N"/>
    <property type="match status" value="1"/>
</dbReference>
<dbReference type="Pfam" id="PF24652">
    <property type="entry name" value="CEP76_C"/>
    <property type="match status" value="1"/>
</dbReference>
<dbReference type="GO" id="GO:0046599">
    <property type="term" value="P:regulation of centriole replication"/>
    <property type="evidence" value="ECO:0000318"/>
    <property type="project" value="GO_Central"/>
</dbReference>
<dbReference type="OrthoDB" id="5527234at2759"/>
<dbReference type="InterPro" id="IPR056290">
    <property type="entry name" value="CEPT76/DRC7_peptidase-like_dom"/>
</dbReference>
<dbReference type="EnsemblMetazoa" id="XM_775003">
    <property type="protein sequence ID" value="XP_780096"/>
    <property type="gene ID" value="LOC574654"/>
</dbReference>
<evidence type="ECO:0000256" key="2">
    <source>
        <dbReference type="ARBA" id="ARBA00022490"/>
    </source>
</evidence>
<dbReference type="Proteomes" id="UP000007110">
    <property type="component" value="Unassembled WGS sequence"/>
</dbReference>
<evidence type="ECO:0000259" key="4">
    <source>
        <dbReference type="Pfam" id="PF24652"/>
    </source>
</evidence>
<organism evidence="7 8">
    <name type="scientific">Strongylocentrotus purpuratus</name>
    <name type="common">Purple sea urchin</name>
    <dbReference type="NCBI Taxonomy" id="7668"/>
    <lineage>
        <taxon>Eukaryota</taxon>
        <taxon>Metazoa</taxon>
        <taxon>Echinodermata</taxon>
        <taxon>Eleutherozoa</taxon>
        <taxon>Echinozoa</taxon>
        <taxon>Echinoidea</taxon>
        <taxon>Euechinoidea</taxon>
        <taxon>Echinacea</taxon>
        <taxon>Camarodonta</taxon>
        <taxon>Echinidea</taxon>
        <taxon>Strongylocentrotidae</taxon>
        <taxon>Strongylocentrotus</taxon>
    </lineage>
</organism>
<dbReference type="Pfam" id="PF24656">
    <property type="entry name" value="CEPT76_peptidase"/>
    <property type="match status" value="1"/>
</dbReference>
<evidence type="ECO:0000259" key="5">
    <source>
        <dbReference type="Pfam" id="PF24654"/>
    </source>
</evidence>
<evidence type="ECO:0000313" key="8">
    <source>
        <dbReference type="Proteomes" id="UP000007110"/>
    </source>
</evidence>
<reference evidence="7" key="2">
    <citation type="submission" date="2021-01" db="UniProtKB">
        <authorList>
            <consortium name="EnsemblMetazoa"/>
        </authorList>
    </citation>
    <scope>IDENTIFICATION</scope>
</reference>
<evidence type="ECO:0000259" key="3">
    <source>
        <dbReference type="Pfam" id="PF15627"/>
    </source>
</evidence>
<feature type="domain" description="CEP76 N-terminal" evidence="5">
    <location>
        <begin position="12"/>
        <end position="71"/>
    </location>
</feature>
<dbReference type="OMA" id="RRWWSEY"/>
<dbReference type="InterPro" id="IPR056289">
    <property type="entry name" value="CEP76_N"/>
</dbReference>
<dbReference type="GeneID" id="574654"/>
<dbReference type="Gene3D" id="3.10.620.30">
    <property type="match status" value="1"/>
</dbReference>
<dbReference type="InterPro" id="IPR052299">
    <property type="entry name" value="CEP76"/>
</dbReference>
<name>A0A7M7R920_STRPU</name>
<dbReference type="RefSeq" id="XP_780096.3">
    <property type="nucleotide sequence ID" value="XM_775003.5"/>
</dbReference>
<sequence>MAGALSPEKITELKQIIHNQLNQMDVQTRIRDILSESLQDDGEGGGPEFGEMELLDAVRQRGLVEEIMERLEIGEGRSNVRSKVVGQPSRGRVKPATHFLDKEAPVTTVPLKKANIDPTRRQLYFHLLGGKAFLEHLQEPEALPGQTTSTFTIHIHFRGQRFTSRPVPCACEPDFREGFVLEMHRWSGGDAARMADAGTLLSLADPIHLVLIKTDPSGETSLMSSHFLEWRTVLSTTAGSQNIPVELLGVGSESKVPVGILEIKLELLPKMDQLLTEEVVATQISLERNRIAERERLFLVYAKQWWREFLQIRSTHQNRLVKIFAQDENGVNRPVCAFVKPMRGGRLLDSSRHAARFVSIMGYERVSAVGGGQPREMWSSIHAFLSKNKGDCEDHAVLLCNFLLGFGLNAFICVGTKGKGQAHSWVMTLGSDGLVTFWESLTCQRYIHHQVNPNDPPSVEQPRPQHPYRTVGCVFNHKAFFANCQPSDNVELCCFDLQDSSVWKAMSADALASVCGPSNITHWPNSPPLVPSHLDAAQVSNELELQLRALTIDHRKDLGLTSVWDDELSYLLNPALAAYELERMTGLSSGNEEFQQAMRQAVPDGHTFKGFPIQFVHRNARRVFSMCLRSPVCEEIIRCRGDHVRLAVRVRTFTYPESACAVWVMFACKYKSVL</sequence>
<dbReference type="GO" id="GO:0005813">
    <property type="term" value="C:centrosome"/>
    <property type="evidence" value="ECO:0007669"/>
    <property type="project" value="UniProtKB-SubCell"/>
</dbReference>
<keyword evidence="8" id="KW-1185">Reference proteome</keyword>
<feature type="domain" description="CEP76 C2" evidence="3">
    <location>
        <begin position="115"/>
        <end position="271"/>
    </location>
</feature>
<evidence type="ECO:0000259" key="6">
    <source>
        <dbReference type="Pfam" id="PF24656"/>
    </source>
</evidence>
<dbReference type="CTD" id="79959"/>